<evidence type="ECO:0000256" key="5">
    <source>
        <dbReference type="ARBA" id="ARBA00023163"/>
    </source>
</evidence>
<dbReference type="RefSeq" id="WP_073088899.1">
    <property type="nucleotide sequence ID" value="NZ_FRBC01000008.1"/>
</dbReference>
<keyword evidence="5" id="KW-0804">Transcription</keyword>
<dbReference type="Pfam" id="PF05043">
    <property type="entry name" value="Mga"/>
    <property type="match status" value="1"/>
</dbReference>
<dbReference type="Pfam" id="PF00874">
    <property type="entry name" value="PRD"/>
    <property type="match status" value="1"/>
</dbReference>
<protein>
    <submittedName>
        <fullName evidence="7">Mannitol operon transcriptional antiterminator</fullName>
    </submittedName>
</protein>
<gene>
    <name evidence="7" type="ORF">SAMN05216582_10838</name>
</gene>
<evidence type="ECO:0000259" key="6">
    <source>
        <dbReference type="PROSITE" id="PS51372"/>
    </source>
</evidence>
<evidence type="ECO:0000313" key="8">
    <source>
        <dbReference type="Proteomes" id="UP000184263"/>
    </source>
</evidence>
<organism evidence="7 8">
    <name type="scientific">Selenomonas ruminantium</name>
    <dbReference type="NCBI Taxonomy" id="971"/>
    <lineage>
        <taxon>Bacteria</taxon>
        <taxon>Bacillati</taxon>
        <taxon>Bacillota</taxon>
        <taxon>Negativicutes</taxon>
        <taxon>Selenomonadales</taxon>
        <taxon>Selenomonadaceae</taxon>
        <taxon>Selenomonas</taxon>
    </lineage>
</organism>
<evidence type="ECO:0000256" key="1">
    <source>
        <dbReference type="ARBA" id="ARBA00022679"/>
    </source>
</evidence>
<feature type="domain" description="PRD" evidence="6">
    <location>
        <begin position="306"/>
        <end position="413"/>
    </location>
</feature>
<dbReference type="AlphaFoldDB" id="A0A1M6TL32"/>
<accession>A0A1M6TL32</accession>
<dbReference type="GO" id="GO:0006355">
    <property type="term" value="P:regulation of DNA-templated transcription"/>
    <property type="evidence" value="ECO:0007669"/>
    <property type="project" value="InterPro"/>
</dbReference>
<dbReference type="InterPro" id="IPR036388">
    <property type="entry name" value="WH-like_DNA-bd_sf"/>
</dbReference>
<evidence type="ECO:0000256" key="4">
    <source>
        <dbReference type="ARBA" id="ARBA00023159"/>
    </source>
</evidence>
<keyword evidence="3" id="KW-0805">Transcription regulation</keyword>
<dbReference type="PANTHER" id="PTHR30185">
    <property type="entry name" value="CRYPTIC BETA-GLUCOSIDE BGL OPERON ANTITERMINATOR"/>
    <property type="match status" value="1"/>
</dbReference>
<dbReference type="InterPro" id="IPR050661">
    <property type="entry name" value="BglG_antiterminators"/>
</dbReference>
<keyword evidence="2" id="KW-0677">Repeat</keyword>
<dbReference type="InterPro" id="IPR036634">
    <property type="entry name" value="PRD_sf"/>
</dbReference>
<dbReference type="GO" id="GO:0008982">
    <property type="term" value="F:protein-N(PI)-phosphohistidine-sugar phosphotransferase activity"/>
    <property type="evidence" value="ECO:0007669"/>
    <property type="project" value="InterPro"/>
</dbReference>
<dbReference type="Gene3D" id="1.10.1790.10">
    <property type="entry name" value="PRD domain"/>
    <property type="match status" value="1"/>
</dbReference>
<dbReference type="PROSITE" id="PS51372">
    <property type="entry name" value="PRD_2"/>
    <property type="match status" value="1"/>
</dbReference>
<dbReference type="Gene3D" id="1.10.10.10">
    <property type="entry name" value="Winged helix-like DNA-binding domain superfamily/Winged helix DNA-binding domain"/>
    <property type="match status" value="2"/>
</dbReference>
<keyword evidence="1" id="KW-0808">Transferase</keyword>
<dbReference type="InterPro" id="IPR011608">
    <property type="entry name" value="PRD"/>
</dbReference>
<dbReference type="SUPFAM" id="SSF46785">
    <property type="entry name" value="Winged helix' DNA-binding domain"/>
    <property type="match status" value="1"/>
</dbReference>
<evidence type="ECO:0000256" key="3">
    <source>
        <dbReference type="ARBA" id="ARBA00023015"/>
    </source>
</evidence>
<dbReference type="PANTHER" id="PTHR30185:SF18">
    <property type="entry name" value="TRANSCRIPTIONAL REGULATOR MTLR"/>
    <property type="match status" value="1"/>
</dbReference>
<keyword evidence="4" id="KW-0010">Activator</keyword>
<name>A0A1M6TL32_SELRU</name>
<dbReference type="EMBL" id="FRBC01000008">
    <property type="protein sequence ID" value="SHK57613.1"/>
    <property type="molecule type" value="Genomic_DNA"/>
</dbReference>
<dbReference type="InterPro" id="IPR036390">
    <property type="entry name" value="WH_DNA-bd_sf"/>
</dbReference>
<dbReference type="SUPFAM" id="SSF52794">
    <property type="entry name" value="PTS system IIB component-like"/>
    <property type="match status" value="1"/>
</dbReference>
<reference evidence="7 8" key="1">
    <citation type="submission" date="2016-11" db="EMBL/GenBank/DDBJ databases">
        <authorList>
            <person name="Jaros S."/>
            <person name="Januszkiewicz K."/>
            <person name="Wedrychowicz H."/>
        </authorList>
    </citation>
    <scope>NUCLEOTIDE SEQUENCE [LARGE SCALE GENOMIC DNA]</scope>
    <source>
        <strain evidence="7 8">HD4</strain>
    </source>
</reference>
<dbReference type="InterPro" id="IPR007737">
    <property type="entry name" value="Mga_HTH"/>
</dbReference>
<sequence length="456" mass="51329">MNIDGCERRRELLKALRATIAATPLTVKNLAELLHVSVRTVHYDLDILTDELQDSGVRLCRKARYGVWLETDADDSKQPLLQTEFLSPKERRDFIILELLADGWHAIDEIAEKLSISRNTLLADLKDVQELIEARGLVYESKRGAGISISGSEQSIRDMYIHIFAKADYDFRYGINRKFPVQSAQGAFQTYTAKLPLEDIAARFIALMKKHGILENDASTNRMICALAVQVKRLQAGKELTCSQKVSFLGNEGTTLTNLAMEIAQVMAAFQKGVQNAGEIQYLIRELLHSRIYLFADKSGDGGPKDVNLHALKLSRRFVEQAQVWLGDIYQDDDELIYNLAMHLQPAIERARFGIVLTNPLLGQIQEQYQSLYMVAHKAADRLTEELGIRFTEDEIGYLTIHLGAAVERKRLMQKQKLSVLLVCGNGIGTANLLAMTLKNHLPYINIRDCLTLQTG</sequence>
<evidence type="ECO:0000256" key="2">
    <source>
        <dbReference type="ARBA" id="ARBA00022737"/>
    </source>
</evidence>
<proteinExistence type="predicted"/>
<dbReference type="SUPFAM" id="SSF63520">
    <property type="entry name" value="PTS-regulatory domain, PRD"/>
    <property type="match status" value="1"/>
</dbReference>
<dbReference type="InterPro" id="IPR036095">
    <property type="entry name" value="PTS_EIIB-like_sf"/>
</dbReference>
<dbReference type="GO" id="GO:0009401">
    <property type="term" value="P:phosphoenolpyruvate-dependent sugar phosphotransferase system"/>
    <property type="evidence" value="ECO:0007669"/>
    <property type="project" value="InterPro"/>
</dbReference>
<dbReference type="Proteomes" id="UP000184263">
    <property type="component" value="Unassembled WGS sequence"/>
</dbReference>
<evidence type="ECO:0000313" key="7">
    <source>
        <dbReference type="EMBL" id="SHK57613.1"/>
    </source>
</evidence>